<dbReference type="Pfam" id="PF04345">
    <property type="entry name" value="Chor_lyase"/>
    <property type="match status" value="1"/>
</dbReference>
<dbReference type="Gene3D" id="3.40.1410.10">
    <property type="entry name" value="Chorismate lyase-like"/>
    <property type="match status" value="1"/>
</dbReference>
<protein>
    <recommendedName>
        <fullName evidence="4">Probable chorismate pyruvate-lyase</fullName>
        <shortName evidence="4">CL</shortName>
        <shortName evidence="4">CPL</shortName>
        <ecNumber evidence="4">4.1.3.40</ecNumber>
    </recommendedName>
</protein>
<comment type="similarity">
    <text evidence="4">Belongs to the UbiC family.</text>
</comment>
<sequence>MAMSEQHILFPVTLDVRWQRPAAYALHAGLSDWLLAPGSLTARLKQLCSHFRVEVLGQEMLPCSAAEAHGDIKAGDQVLVREVILYCDDVPQVFARSLLPLTSLTGSERQLAHLGEQPLGQVLFNSPDLERKDIEIACLDRQSPVAALTRMMALEDTTELWGRRSLFYLQQKPIMVAEVFLPGAFAYQEAAVV</sequence>
<comment type="subcellular location">
    <subcellularLocation>
        <location evidence="4">Cytoplasm</location>
    </subcellularLocation>
</comment>
<keyword evidence="2 4" id="KW-0831">Ubiquinone biosynthesis</keyword>
<reference evidence="5 6" key="1">
    <citation type="journal article" date="2015" name="Genome Announc.">
        <title>Draft Genome Sequences of Marine Isolates of Thalassomonas viridans and Thalassomonas actiniarum.</title>
        <authorList>
            <person name="Olonade I."/>
            <person name="van Zyl L.J."/>
            <person name="Trindade M."/>
        </authorList>
    </citation>
    <scope>NUCLEOTIDE SEQUENCE [LARGE SCALE GENOMIC DNA]</scope>
    <source>
        <strain evidence="5 6">A5K-106</strain>
    </source>
</reference>
<comment type="catalytic activity">
    <reaction evidence="4">
        <text>chorismate = 4-hydroxybenzoate + pyruvate</text>
        <dbReference type="Rhea" id="RHEA:16505"/>
        <dbReference type="ChEBI" id="CHEBI:15361"/>
        <dbReference type="ChEBI" id="CHEBI:17879"/>
        <dbReference type="ChEBI" id="CHEBI:29748"/>
        <dbReference type="EC" id="4.1.3.40"/>
    </reaction>
</comment>
<proteinExistence type="inferred from homology"/>
<keyword evidence="1 4" id="KW-0963">Cytoplasm</keyword>
<keyword evidence="6" id="KW-1185">Reference proteome</keyword>
<dbReference type="InterPro" id="IPR028978">
    <property type="entry name" value="Chorismate_lyase_/UTRA_dom_sf"/>
</dbReference>
<dbReference type="GO" id="GO:0006744">
    <property type="term" value="P:ubiquinone biosynthetic process"/>
    <property type="evidence" value="ECO:0007669"/>
    <property type="project" value="UniProtKB-UniRule"/>
</dbReference>
<dbReference type="AlphaFoldDB" id="A0AAF0C2V5"/>
<comment type="caution">
    <text evidence="4">Lacks conserved residue(s) required for the propagation of feature annotation.</text>
</comment>
<evidence type="ECO:0000256" key="2">
    <source>
        <dbReference type="ARBA" id="ARBA00022688"/>
    </source>
</evidence>
<dbReference type="EMBL" id="CP059735">
    <property type="protein sequence ID" value="WDD98932.1"/>
    <property type="molecule type" value="Genomic_DNA"/>
</dbReference>
<keyword evidence="3 4" id="KW-0456">Lyase</keyword>
<comment type="function">
    <text evidence="4">Removes the pyruvyl group from chorismate, with concomitant aromatization of the ring, to provide 4-hydroxybenzoate (4HB) for the ubiquinone pathway.</text>
</comment>
<dbReference type="GO" id="GO:0042866">
    <property type="term" value="P:pyruvate biosynthetic process"/>
    <property type="evidence" value="ECO:0007669"/>
    <property type="project" value="UniProtKB-UniRule"/>
</dbReference>
<dbReference type="Proteomes" id="UP000032568">
    <property type="component" value="Chromosome"/>
</dbReference>
<evidence type="ECO:0000313" key="5">
    <source>
        <dbReference type="EMBL" id="WDD98932.1"/>
    </source>
</evidence>
<dbReference type="HAMAP" id="MF_01632">
    <property type="entry name" value="UbiC"/>
    <property type="match status" value="1"/>
</dbReference>
<dbReference type="PANTHER" id="PTHR38683">
    <property type="entry name" value="CHORISMATE PYRUVATE-LYASE"/>
    <property type="match status" value="1"/>
</dbReference>
<evidence type="ECO:0000256" key="4">
    <source>
        <dbReference type="HAMAP-Rule" id="MF_01632"/>
    </source>
</evidence>
<evidence type="ECO:0000313" key="6">
    <source>
        <dbReference type="Proteomes" id="UP000032568"/>
    </source>
</evidence>
<dbReference type="GO" id="GO:0005829">
    <property type="term" value="C:cytosol"/>
    <property type="evidence" value="ECO:0007669"/>
    <property type="project" value="TreeGrafter"/>
</dbReference>
<gene>
    <name evidence="4" type="primary">ubiC</name>
    <name evidence="5" type="ORF">SG35_027525</name>
</gene>
<dbReference type="EC" id="4.1.3.40" evidence="4"/>
<dbReference type="KEGG" id="tact:SG35_027525"/>
<dbReference type="SUPFAM" id="SSF64288">
    <property type="entry name" value="Chorismate lyase-like"/>
    <property type="match status" value="1"/>
</dbReference>
<reference evidence="5 6" key="2">
    <citation type="journal article" date="2022" name="Mar. Drugs">
        <title>Bioassay-Guided Fractionation Leads to the Detection of Cholic Acid Generated by the Rare Thalassomonas sp.</title>
        <authorList>
            <person name="Pheiffer F."/>
            <person name="Schneider Y.K."/>
            <person name="Hansen E.H."/>
            <person name="Andersen J.H."/>
            <person name="Isaksson J."/>
            <person name="Busche T."/>
            <person name="R C."/>
            <person name="Kalinowski J."/>
            <person name="Zyl L.V."/>
            <person name="Trindade M."/>
        </authorList>
    </citation>
    <scope>NUCLEOTIDE SEQUENCE [LARGE SCALE GENOMIC DNA]</scope>
    <source>
        <strain evidence="5 6">A5K-106</strain>
    </source>
</reference>
<feature type="binding site" evidence="4">
    <location>
        <position position="119"/>
    </location>
    <ligand>
        <name>substrate</name>
    </ligand>
</feature>
<accession>A0AAF0C2V5</accession>
<evidence type="ECO:0000256" key="3">
    <source>
        <dbReference type="ARBA" id="ARBA00023239"/>
    </source>
</evidence>
<evidence type="ECO:0000256" key="1">
    <source>
        <dbReference type="ARBA" id="ARBA00022490"/>
    </source>
</evidence>
<name>A0AAF0C2V5_9GAMM</name>
<feature type="binding site" evidence="4">
    <location>
        <position position="81"/>
    </location>
    <ligand>
        <name>substrate</name>
    </ligand>
</feature>
<feature type="binding site" evidence="4">
    <location>
        <position position="178"/>
    </location>
    <ligand>
        <name>substrate</name>
    </ligand>
</feature>
<dbReference type="GO" id="GO:0008813">
    <property type="term" value="F:chorismate lyase activity"/>
    <property type="evidence" value="ECO:0007669"/>
    <property type="project" value="UniProtKB-UniRule"/>
</dbReference>
<dbReference type="InterPro" id="IPR007440">
    <property type="entry name" value="Chorismate--pyruvate_lyase"/>
</dbReference>
<keyword evidence="4" id="KW-0670">Pyruvate</keyword>
<dbReference type="PANTHER" id="PTHR38683:SF1">
    <property type="entry name" value="CHORISMATE PYRUVATE-LYASE"/>
    <property type="match status" value="1"/>
</dbReference>
<comment type="pathway">
    <text evidence="4">Cofactor biosynthesis; ubiquinone biosynthesis.</text>
</comment>
<organism evidence="5 6">
    <name type="scientific">Thalassomonas actiniarum</name>
    <dbReference type="NCBI Taxonomy" id="485447"/>
    <lineage>
        <taxon>Bacteria</taxon>
        <taxon>Pseudomonadati</taxon>
        <taxon>Pseudomonadota</taxon>
        <taxon>Gammaproteobacteria</taxon>
        <taxon>Alteromonadales</taxon>
        <taxon>Colwelliaceae</taxon>
        <taxon>Thalassomonas</taxon>
    </lineage>
</organism>